<dbReference type="AlphaFoldDB" id="A0A1Y2AYL7"/>
<name>A0A1Y2AYL7_9TREE</name>
<feature type="region of interest" description="Disordered" evidence="1">
    <location>
        <begin position="1"/>
        <end position="64"/>
    </location>
</feature>
<protein>
    <recommendedName>
        <fullName evidence="4">BTB domain-containing protein</fullName>
    </recommendedName>
</protein>
<gene>
    <name evidence="2" type="ORF">BCR39DRAFT_223769</name>
</gene>
<dbReference type="Proteomes" id="UP000193986">
    <property type="component" value="Unassembled WGS sequence"/>
</dbReference>
<evidence type="ECO:0000313" key="2">
    <source>
        <dbReference type="EMBL" id="ORY27662.1"/>
    </source>
</evidence>
<comment type="caution">
    <text evidence="2">The sequence shown here is derived from an EMBL/GenBank/DDBJ whole genome shotgun (WGS) entry which is preliminary data.</text>
</comment>
<accession>A0A1Y2AYL7</accession>
<sequence>MEQESPIIVNIPVLSEGSTEEHTSSAPLDVVEAHHAGQDDSFVEKKATPELDQTTSPKERKMHESYNEGDFTLISSDDVAFKLPKYQLLAMSVVFRNIFQIGIDTTSEISLDDETIEDSSTLCLVLDLAQGKGSFDVARLATYSPSANGRSVTPAALGMIRQVMGFIAKWDCPMVALVIRHIHSSLATSGEASVHELFRHGAMMYEPDICAMAIRAAALRPRFLTEPSEARLLTDQIAKASVFDVVAWRLGEFETVPPKYILALLRATRLCDFTRGAKLDWNAIADEFVRLVNTANTRA</sequence>
<proteinExistence type="predicted"/>
<feature type="compositionally biased region" description="Basic and acidic residues" evidence="1">
    <location>
        <begin position="31"/>
        <end position="49"/>
    </location>
</feature>
<dbReference type="EMBL" id="MCFC01000037">
    <property type="protein sequence ID" value="ORY27662.1"/>
    <property type="molecule type" value="Genomic_DNA"/>
</dbReference>
<dbReference type="STRING" id="71784.A0A1Y2AYL7"/>
<evidence type="ECO:0008006" key="4">
    <source>
        <dbReference type="Google" id="ProtNLM"/>
    </source>
</evidence>
<organism evidence="2 3">
    <name type="scientific">Naematelia encephala</name>
    <dbReference type="NCBI Taxonomy" id="71784"/>
    <lineage>
        <taxon>Eukaryota</taxon>
        <taxon>Fungi</taxon>
        <taxon>Dikarya</taxon>
        <taxon>Basidiomycota</taxon>
        <taxon>Agaricomycotina</taxon>
        <taxon>Tremellomycetes</taxon>
        <taxon>Tremellales</taxon>
        <taxon>Naemateliaceae</taxon>
        <taxon>Naematelia</taxon>
    </lineage>
</organism>
<keyword evidence="3" id="KW-1185">Reference proteome</keyword>
<dbReference type="OrthoDB" id="2574774at2759"/>
<evidence type="ECO:0000313" key="3">
    <source>
        <dbReference type="Proteomes" id="UP000193986"/>
    </source>
</evidence>
<reference evidence="2 3" key="1">
    <citation type="submission" date="2016-07" db="EMBL/GenBank/DDBJ databases">
        <title>Pervasive Adenine N6-methylation of Active Genes in Fungi.</title>
        <authorList>
            <consortium name="DOE Joint Genome Institute"/>
            <person name="Mondo S.J."/>
            <person name="Dannebaum R.O."/>
            <person name="Kuo R.C."/>
            <person name="Labutti K."/>
            <person name="Haridas S."/>
            <person name="Kuo A."/>
            <person name="Salamov A."/>
            <person name="Ahrendt S.R."/>
            <person name="Lipzen A."/>
            <person name="Sullivan W."/>
            <person name="Andreopoulos W.B."/>
            <person name="Clum A."/>
            <person name="Lindquist E."/>
            <person name="Daum C."/>
            <person name="Ramamoorthy G.K."/>
            <person name="Gryganskyi A."/>
            <person name="Culley D."/>
            <person name="Magnuson J.K."/>
            <person name="James T.Y."/>
            <person name="O'Malley M.A."/>
            <person name="Stajich J.E."/>
            <person name="Spatafora J.W."/>
            <person name="Visel A."/>
            <person name="Grigoriev I.V."/>
        </authorList>
    </citation>
    <scope>NUCLEOTIDE SEQUENCE [LARGE SCALE GENOMIC DNA]</scope>
    <source>
        <strain evidence="2 3">68-887.2</strain>
    </source>
</reference>
<dbReference type="InParanoid" id="A0A1Y2AYL7"/>
<evidence type="ECO:0000256" key="1">
    <source>
        <dbReference type="SAM" id="MobiDB-lite"/>
    </source>
</evidence>